<proteinExistence type="predicted"/>
<comment type="caution">
    <text evidence="1">The sequence shown here is derived from an EMBL/GenBank/DDBJ whole genome shotgun (WGS) entry which is preliminary data.</text>
</comment>
<dbReference type="EMBL" id="VFMM01000001">
    <property type="protein sequence ID" value="TQJ18735.1"/>
    <property type="molecule type" value="Genomic_DNA"/>
</dbReference>
<accession>A0A542ETT4</accession>
<dbReference type="Proteomes" id="UP000316298">
    <property type="component" value="Unassembled WGS sequence"/>
</dbReference>
<protein>
    <recommendedName>
        <fullName evidence="3">Restriction endonuclease</fullName>
    </recommendedName>
</protein>
<evidence type="ECO:0000313" key="1">
    <source>
        <dbReference type="EMBL" id="TQJ18735.1"/>
    </source>
</evidence>
<name>A0A542ETT4_9ACTN</name>
<dbReference type="AlphaFoldDB" id="A0A542ETT4"/>
<keyword evidence="2" id="KW-1185">Reference proteome</keyword>
<organism evidence="1 2">
    <name type="scientific">Kribbella jejuensis</name>
    <dbReference type="NCBI Taxonomy" id="236068"/>
    <lineage>
        <taxon>Bacteria</taxon>
        <taxon>Bacillati</taxon>
        <taxon>Actinomycetota</taxon>
        <taxon>Actinomycetes</taxon>
        <taxon>Propionibacteriales</taxon>
        <taxon>Kribbellaceae</taxon>
        <taxon>Kribbella</taxon>
    </lineage>
</organism>
<gene>
    <name evidence="1" type="ORF">FB475_2884</name>
</gene>
<evidence type="ECO:0000313" key="2">
    <source>
        <dbReference type="Proteomes" id="UP000316298"/>
    </source>
</evidence>
<sequence length="394" mass="44510">MKCGVSVFSIIARTDPSEAAHGESQFQYLDRVAGRYWDQVRDLIEDWFSRLCTDAQKDVRGRLRDRDDRQFTGAFFELYLHECLLRMGYAVTCHPKVEGTTRRPDFLAQKDSTSIYFEARSTSLSDIDFAATARRNAVYQSLDKLNTPNFFLWIDVVQQGNGSPGVRQLRRDLENWLTGLDPDDYGEAKQREDFARFSYEEDGWGIEFHAIPKTAEARGKEGVRPLGIFGPRGEWLNDQQGIRSALATKGSAYGQLGAPFVVAVASNSWSTDDWDVRNALYGTDAVQIRRLADGTDETTSMRLPDGYWYAGDHWAHRGVSAVLVVKQLHPALVGGQQQTIWEHPDPEIRVGALPIWRRSFVGPNGHIEFQTPQSSQAEWFGLGSPWPVGEPFPE</sequence>
<reference evidence="1 2" key="1">
    <citation type="submission" date="2019-06" db="EMBL/GenBank/DDBJ databases">
        <title>Sequencing the genomes of 1000 actinobacteria strains.</title>
        <authorList>
            <person name="Klenk H.-P."/>
        </authorList>
    </citation>
    <scope>NUCLEOTIDE SEQUENCE [LARGE SCALE GENOMIC DNA]</scope>
    <source>
        <strain evidence="1 2">DSM 17305</strain>
    </source>
</reference>
<evidence type="ECO:0008006" key="3">
    <source>
        <dbReference type="Google" id="ProtNLM"/>
    </source>
</evidence>